<protein>
    <submittedName>
        <fullName evidence="1">Uncharacterized protein</fullName>
    </submittedName>
</protein>
<comment type="caution">
    <text evidence="1">The sequence shown here is derived from an EMBL/GenBank/DDBJ whole genome shotgun (WGS) entry which is preliminary data.</text>
</comment>
<dbReference type="EMBL" id="BDIP01000441">
    <property type="protein sequence ID" value="GIQ81608.1"/>
    <property type="molecule type" value="Genomic_DNA"/>
</dbReference>
<evidence type="ECO:0000313" key="2">
    <source>
        <dbReference type="Proteomes" id="UP000265618"/>
    </source>
</evidence>
<name>A0A9K3CSJ7_9EUKA</name>
<dbReference type="Proteomes" id="UP000265618">
    <property type="component" value="Unassembled WGS sequence"/>
</dbReference>
<evidence type="ECO:0000313" key="1">
    <source>
        <dbReference type="EMBL" id="GIQ81608.1"/>
    </source>
</evidence>
<proteinExistence type="predicted"/>
<sequence length="181" mass="20163">MSRFHSIYADRTSRSILDSALSETCFDAVAFETQFGGFGFGWLFMYLYTQEMQNDGPSMASHISVRAVVKGMFSIYRLHHARPFHNPVHSLDTLQTAILLCKAIQAASLFVSVLMGCKVPLGPKGAVKLARDLIVCTNNPGETRFQLRRLPATRFPIDRVRAQLILPSALSEPESDLGTRE</sequence>
<gene>
    <name evidence="1" type="ORF">KIPB_002593</name>
</gene>
<organism evidence="1 2">
    <name type="scientific">Kipferlia bialata</name>
    <dbReference type="NCBI Taxonomy" id="797122"/>
    <lineage>
        <taxon>Eukaryota</taxon>
        <taxon>Metamonada</taxon>
        <taxon>Carpediemonas-like organisms</taxon>
        <taxon>Kipferlia</taxon>
    </lineage>
</organism>
<reference evidence="1 2" key="1">
    <citation type="journal article" date="2018" name="PLoS ONE">
        <title>The draft genome of Kipferlia bialata reveals reductive genome evolution in fornicate parasites.</title>
        <authorList>
            <person name="Tanifuji G."/>
            <person name="Takabayashi S."/>
            <person name="Kume K."/>
            <person name="Takagi M."/>
            <person name="Nakayama T."/>
            <person name="Kamikawa R."/>
            <person name="Inagaki Y."/>
            <person name="Hashimoto T."/>
        </authorList>
    </citation>
    <scope>NUCLEOTIDE SEQUENCE [LARGE SCALE GENOMIC DNA]</scope>
    <source>
        <strain evidence="1">NY0173</strain>
    </source>
</reference>
<accession>A0A9K3CSJ7</accession>
<dbReference type="AlphaFoldDB" id="A0A9K3CSJ7"/>
<keyword evidence="2" id="KW-1185">Reference proteome</keyword>